<evidence type="ECO:0000313" key="3">
    <source>
        <dbReference type="Proteomes" id="UP000019854"/>
    </source>
</evidence>
<dbReference type="Proteomes" id="UP000019854">
    <property type="component" value="Unassembled WGS sequence"/>
</dbReference>
<reference evidence="2 3" key="1">
    <citation type="submission" date="2014-01" db="EMBL/GenBank/DDBJ databases">
        <authorList>
            <person name="Zelazny A."/>
            <person name="Olivier K."/>
            <person name="Sampaio E.P."/>
            <person name="Holland S.M."/>
            <person name="Tallon L.J."/>
            <person name="Sadzewicz L.K."/>
            <person name="Sengamalay N."/>
            <person name="Fraser C.M."/>
            <person name="Hine E."/>
            <person name="Shefchek K.A."/>
            <person name="Das S.P."/>
            <person name="Shallom S.J."/>
            <person name="Agrawal S."/>
            <person name="Tettelin H."/>
        </authorList>
    </citation>
    <scope>NUCLEOTIDE SEQUENCE [LARGE SCALE GENOMIC DNA]</scope>
    <source>
        <strain evidence="2 3">MAB_030201_1075</strain>
    </source>
</reference>
<dbReference type="EMBL" id="JAOX01000001">
    <property type="protein sequence ID" value="ETZ88719.1"/>
    <property type="molecule type" value="Genomic_DNA"/>
</dbReference>
<feature type="compositionally biased region" description="Polar residues" evidence="1">
    <location>
        <begin position="1"/>
        <end position="15"/>
    </location>
</feature>
<evidence type="ECO:0000313" key="2">
    <source>
        <dbReference type="EMBL" id="ETZ88719.1"/>
    </source>
</evidence>
<name>A0A829PNE8_9MYCO</name>
<feature type="region of interest" description="Disordered" evidence="1">
    <location>
        <begin position="1"/>
        <end position="25"/>
    </location>
</feature>
<sequence>MSKCTVTSVEKQSPVTDVGAGRDAQNYPTTVPVTSRKIAVVALRC</sequence>
<evidence type="ECO:0000256" key="1">
    <source>
        <dbReference type="SAM" id="MobiDB-lite"/>
    </source>
</evidence>
<organism evidence="2 3">
    <name type="scientific">Mycobacteroides abscessus MAB_030201_1075</name>
    <dbReference type="NCBI Taxonomy" id="1335410"/>
    <lineage>
        <taxon>Bacteria</taxon>
        <taxon>Bacillati</taxon>
        <taxon>Actinomycetota</taxon>
        <taxon>Actinomycetes</taxon>
        <taxon>Mycobacteriales</taxon>
        <taxon>Mycobacteriaceae</taxon>
        <taxon>Mycobacteroides</taxon>
        <taxon>Mycobacteroides abscessus</taxon>
    </lineage>
</organism>
<accession>A0A829PNE8</accession>
<dbReference type="AlphaFoldDB" id="A0A829PNE8"/>
<gene>
    <name evidence="2" type="ORF">L829_2289</name>
</gene>
<protein>
    <submittedName>
        <fullName evidence="2">Uncharacterized protein</fullName>
    </submittedName>
</protein>
<comment type="caution">
    <text evidence="2">The sequence shown here is derived from an EMBL/GenBank/DDBJ whole genome shotgun (WGS) entry which is preliminary data.</text>
</comment>
<proteinExistence type="predicted"/>